<name>A0A1M7YWF7_9VIBR</name>
<dbReference type="EC" id="3.1.-.-" evidence="2"/>
<reference evidence="3" key="1">
    <citation type="submission" date="2016-12" db="EMBL/GenBank/DDBJ databases">
        <authorList>
            <person name="Rodrigo-Torres L."/>
            <person name="Arahal R.D."/>
            <person name="Lucena T."/>
        </authorList>
    </citation>
    <scope>NUCLEOTIDE SEQUENCE [LARGE SCALE GENOMIC DNA]</scope>
</reference>
<dbReference type="GO" id="GO:0016787">
    <property type="term" value="F:hydrolase activity"/>
    <property type="evidence" value="ECO:0007669"/>
    <property type="project" value="UniProtKB-KW"/>
</dbReference>
<dbReference type="NCBIfam" id="TIGR03696">
    <property type="entry name" value="Rhs_assc_core"/>
    <property type="match status" value="1"/>
</dbReference>
<evidence type="ECO:0000313" key="2">
    <source>
        <dbReference type="EMBL" id="SHO56826.1"/>
    </source>
</evidence>
<dbReference type="PANTHER" id="PTHR32305">
    <property type="match status" value="1"/>
</dbReference>
<evidence type="ECO:0000313" key="3">
    <source>
        <dbReference type="Proteomes" id="UP000184600"/>
    </source>
</evidence>
<dbReference type="STRING" id="1117707.VQ7734_02595"/>
<dbReference type="Gene3D" id="2.180.10.10">
    <property type="entry name" value="RHS repeat-associated core"/>
    <property type="match status" value="2"/>
</dbReference>
<dbReference type="Pfam" id="PF05593">
    <property type="entry name" value="RHS_repeat"/>
    <property type="match status" value="1"/>
</dbReference>
<dbReference type="InterPro" id="IPR050708">
    <property type="entry name" value="T6SS_VgrG/RHS"/>
</dbReference>
<gene>
    <name evidence="2" type="primary">wapA</name>
    <name evidence="2" type="ORF">VQ7734_02595</name>
</gene>
<proteinExistence type="predicted"/>
<keyword evidence="3" id="KW-1185">Reference proteome</keyword>
<dbReference type="RefSeq" id="WP_073583177.1">
    <property type="nucleotide sequence ID" value="NZ_AP024897.1"/>
</dbReference>
<keyword evidence="2" id="KW-0378">Hydrolase</keyword>
<dbReference type="InterPro" id="IPR006530">
    <property type="entry name" value="YD"/>
</dbReference>
<sequence length="2349" mass="263747">MNKLAGLLGLFTASVCAQTVSYTETVGTLPGELSITQGVASYQIPLELPQGRGGNTPQLALEYSSRGDVHSPMSVGFSLSGVTSIERCSSNQFTDQQYLPAENSPRDKFCMNGSRMVVADGVRGEDGSVYFLQQDDLTRLTLTNDASDSTSYFVAKTKSGEQMTYRFHTQTQSWLLSETTNTTQTNPVKYTYTDSGDISRIDYDIYQVEFKYQPMPNSDFRLSRKKMDGELYSSANRLDKIEISAGDTLKNYYQLNYLSKSETQTSSIDGHYLRSLQYCDNNNQCLPATTFEWNSIEQPAADKAFFSHNEFSTQMGNWGKKTPSGWSGYPISWWTDVTGNGASDFCKTNSSGMNCHFNVAEENHEIAFSLTNWGSADSHWWLDLNGDNKNEYCRDDSNQLVCTTFSRDGTQKSEQYPLPDLGVKDYRWWQDMNGDGITEFCRRVTTDLVCSQLEKQDSGYIWQDTLHLKNMTWEKGAQVSWVDLDGNGSQDLCRIATTGAMTCTLFNGTEVKGAQERRFALTNAGKSAKRWWVDINGDGASDLCRATKNSAGKEIDLTCSLGSLNQVTELSNDLVLEGGVDWSGTWGDSGKSWWQDFNQDGVIDFCRATGSKVECTNINHENYQFKVASWGDGKRWFLDLNQDGQLDFCSSKSGQLNCVSAKTKSRQFLLSKVTNGLGMTSQVWYGSYGAHTDRSKLTPPEFPMRSLPLDSQVAYRLDADNGTGTTSYVFRYGPYTYHSAGERSGGFSWVMQRVFINGTNSRNHYAELYTSFPYTQRTKHSQEYLGNDDQLDATCSKCNDDSFWNYRHLTLTRESETTFEHKTQTRSGQAYQKSQLEINTEVQSLASKPYQLIQYQNKYYVKKPNMHVPIAGSVIVPVSPSPQYYLAENYAEISELSHGAKATLTAVSEDVAEQLASQPVKQTVTYIVDPALYQQALSNTPEDVSHSTYLVYEKTRTSKEYDLDKDLLRTVVKTNEQVDDFGNPAKSITETTGINPVTGVSETFKTEVEKQYSNDSSDKWLIGRVTQVNTTYIHSDGSKVTQSVVNEYDPDTGLLLKETSNPGSALAVTKQYHYNDEGFPESETVSAQQNGSLVSRTTASSQNFSQSVLTESQTDPMGHQVSTVSDRLNNLTTVRDMNNLESRVYKDGFGRKTQIWQPAASGYSKTYISYLSASASQCGPAPAGAVYCKVSQTTGKPTEAVFYDLLDREIRKSKETLNNKWALVDSQYNALNQVVSVTRTYYAGDVPQFTYNHYDKLGRLVSVSEPGPAGKDSSWVAYTYSPFVKVKTDANGRKHSTYTNVMGWKIQIGEAEGGKVSKQYYADGKLKQVTDSGGHTATFQYNIQGKKTHHSDPDLGDWAYVYDGFGQLQSMTDAKGQTSAMTYDLLGRMIKRTEQTKQTGQDDEVRTTTWAYDAVSDSNGTRRWNGAMLQSEVKDELIANYYFDSVGRKTKEEQITEDQTFTRSFEYNNLGDLVKETRPDNFTLNYKRDAVTGINTEVWGDITQAQVNFSAEEYKQVILPLINQALARAKDYLKKVKELRAQQYFYQARQEEYQALQDHVISVDGASENAKYAQKMYEELHGRSLEVYTDEYGEEYYKVPDRTVIVNGTTMIPVIQSPKFHLKLEGNILRQVSLEEWAAVENGLTASGKVAYYGNYTPEGTAGLASFTLDRDDPLYDQRMRQMFTRLNTLASDIQRAQYVEEHINQKATTYLEAANQLVNLVKQVKLVSQKYRSLTESNQTEAEQLQSLKDDNPSAGRLSYWKLSDMDAEGRITAEVYGNGLINSYDYHEGSGQLLNVSTRRGSKLIRSLQYTYDRMDNVTSRYDMINDINETYSYDKLDRLISNRLTGTNGKHTDNPLFNKTYSVKYSTGGNIVYKSDVGNYLYADASHAHAVTKAGDQSYTYDQNGNMLSGGDRTFAWTGFNKPEKITSSDNWVSFKYDQDRKRYFKQNQNGEKTWYFGKAYERVESTDGKVKHKQYIYAGGRLIAVNIDVKKTDSDGNFASVDRQVRYSHSDALHSVDLVTDIWGNIVTRKNYDAWGKSRAFEWAKPESYVAQALMMNRGYTGHEEVTEVGLIHMNGRVYDPTLARFISADPYIQAPDNTQSYNRYSYVVNNPMKYSDPSGHFFKKLFKKARKLLKRIAKNVYREASRHKWINDTLRGLSCSVGMLGCLLYDGFMTLGKTGSFLKAGISMAASLVASVSVDIGVQVGKWVQEQALKASPYLSKAVNATLSWTRMDRVVSLFTSEDVGWLASEAAVQSAYKESSKFVTKELNKLADSMKTKANSTETGTISQTKSMIASISSVAAQRGGVSVQSSRSQSTAVSARTNPLAVYDTTTTYQRDTQRAAG</sequence>
<accession>A0A1M7YWF7</accession>
<keyword evidence="1" id="KW-0732">Signal</keyword>
<dbReference type="InterPro" id="IPR028994">
    <property type="entry name" value="Integrin_alpha_N"/>
</dbReference>
<feature type="signal peptide" evidence="1">
    <location>
        <begin position="1"/>
        <end position="17"/>
    </location>
</feature>
<organism evidence="2 3">
    <name type="scientific">Vibrio quintilis</name>
    <dbReference type="NCBI Taxonomy" id="1117707"/>
    <lineage>
        <taxon>Bacteria</taxon>
        <taxon>Pseudomonadati</taxon>
        <taxon>Pseudomonadota</taxon>
        <taxon>Gammaproteobacteria</taxon>
        <taxon>Vibrionales</taxon>
        <taxon>Vibrionaceae</taxon>
        <taxon>Vibrio</taxon>
    </lineage>
</organism>
<protein>
    <submittedName>
        <fullName evidence="2">tRNA(Glu)-specific nuclease WapA</fullName>
        <ecNumber evidence="2">3.1.-.-</ecNumber>
    </submittedName>
</protein>
<dbReference type="NCBIfam" id="TIGR01643">
    <property type="entry name" value="YD_repeat_2x"/>
    <property type="match status" value="1"/>
</dbReference>
<evidence type="ECO:0000256" key="1">
    <source>
        <dbReference type="SAM" id="SignalP"/>
    </source>
</evidence>
<feature type="chain" id="PRO_5012274873" evidence="1">
    <location>
        <begin position="18"/>
        <end position="2349"/>
    </location>
</feature>
<dbReference type="EMBL" id="FRFG01000028">
    <property type="protein sequence ID" value="SHO56826.1"/>
    <property type="molecule type" value="Genomic_DNA"/>
</dbReference>
<dbReference type="OrthoDB" id="9815414at2"/>
<dbReference type="PANTHER" id="PTHR32305:SF15">
    <property type="entry name" value="PROTEIN RHSA-RELATED"/>
    <property type="match status" value="1"/>
</dbReference>
<dbReference type="SUPFAM" id="SSF69318">
    <property type="entry name" value="Integrin alpha N-terminal domain"/>
    <property type="match status" value="1"/>
</dbReference>
<dbReference type="InterPro" id="IPR031325">
    <property type="entry name" value="RHS_repeat"/>
</dbReference>
<dbReference type="Proteomes" id="UP000184600">
    <property type="component" value="Unassembled WGS sequence"/>
</dbReference>
<dbReference type="InterPro" id="IPR022385">
    <property type="entry name" value="Rhs_assc_core"/>
</dbReference>